<evidence type="ECO:0000313" key="3">
    <source>
        <dbReference type="Proteomes" id="UP000596742"/>
    </source>
</evidence>
<dbReference type="OrthoDB" id="6202495at2759"/>
<organism evidence="2 3">
    <name type="scientific">Mytilus galloprovincialis</name>
    <name type="common">Mediterranean mussel</name>
    <dbReference type="NCBI Taxonomy" id="29158"/>
    <lineage>
        <taxon>Eukaryota</taxon>
        <taxon>Metazoa</taxon>
        <taxon>Spiralia</taxon>
        <taxon>Lophotrochozoa</taxon>
        <taxon>Mollusca</taxon>
        <taxon>Bivalvia</taxon>
        <taxon>Autobranchia</taxon>
        <taxon>Pteriomorphia</taxon>
        <taxon>Mytilida</taxon>
        <taxon>Mytiloidea</taxon>
        <taxon>Mytilidae</taxon>
        <taxon>Mytilinae</taxon>
        <taxon>Mytilus</taxon>
    </lineage>
</organism>
<evidence type="ECO:0000313" key="2">
    <source>
        <dbReference type="EMBL" id="VDI03736.1"/>
    </source>
</evidence>
<accession>A0A8B6CFC3</accession>
<proteinExistence type="predicted"/>
<reference evidence="2" key="1">
    <citation type="submission" date="2018-11" db="EMBL/GenBank/DDBJ databases">
        <authorList>
            <person name="Alioto T."/>
            <person name="Alioto T."/>
        </authorList>
    </citation>
    <scope>NUCLEOTIDE SEQUENCE</scope>
</reference>
<dbReference type="Proteomes" id="UP000596742">
    <property type="component" value="Unassembled WGS sequence"/>
</dbReference>
<evidence type="ECO:0000256" key="1">
    <source>
        <dbReference type="SAM" id="MobiDB-lite"/>
    </source>
</evidence>
<feature type="region of interest" description="Disordered" evidence="1">
    <location>
        <begin position="1"/>
        <end position="28"/>
    </location>
</feature>
<sequence length="149" mass="16788">MPVAQRNHTSTEKETEASAKLKSTNNATPTKHTYEYAKAGVNHTFVPGPESSSTGQDSCRSFLCQAALAGDVDRKIKATRTIIYAIGKDRFGVEEQKKGKSQAMKENRRVGEIAKLRREQRNLTNCFKKAELHQQKALKKLRDVNRNRI</sequence>
<feature type="compositionally biased region" description="Basic and acidic residues" evidence="1">
    <location>
        <begin position="9"/>
        <end position="19"/>
    </location>
</feature>
<comment type="caution">
    <text evidence="2">The sequence shown here is derived from an EMBL/GenBank/DDBJ whole genome shotgun (WGS) entry which is preliminary data.</text>
</comment>
<name>A0A8B6CFC3_MYTGA</name>
<dbReference type="EMBL" id="UYJE01001619">
    <property type="protein sequence ID" value="VDI03736.1"/>
    <property type="molecule type" value="Genomic_DNA"/>
</dbReference>
<dbReference type="AlphaFoldDB" id="A0A8B6CFC3"/>
<keyword evidence="3" id="KW-1185">Reference proteome</keyword>
<protein>
    <submittedName>
        <fullName evidence="2">Uncharacterized protein</fullName>
    </submittedName>
</protein>
<gene>
    <name evidence="2" type="ORF">MGAL_10B022045</name>
</gene>